<evidence type="ECO:0000256" key="7">
    <source>
        <dbReference type="SAM" id="SignalP"/>
    </source>
</evidence>
<dbReference type="SUPFAM" id="SSF54001">
    <property type="entry name" value="Cysteine proteinases"/>
    <property type="match status" value="1"/>
</dbReference>
<keyword evidence="5" id="KW-0788">Thiol protease</keyword>
<reference evidence="10" key="1">
    <citation type="submission" date="2019-03" db="EMBL/GenBank/DDBJ databases">
        <title>WGS assembly of Setaria viridis.</title>
        <authorList>
            <person name="Huang P."/>
            <person name="Jenkins J."/>
            <person name="Grimwood J."/>
            <person name="Barry K."/>
            <person name="Healey A."/>
            <person name="Mamidi S."/>
            <person name="Sreedasyam A."/>
            <person name="Shu S."/>
            <person name="Feldman M."/>
            <person name="Wu J."/>
            <person name="Yu Y."/>
            <person name="Chen C."/>
            <person name="Johnson J."/>
            <person name="Rokhsar D."/>
            <person name="Baxter I."/>
            <person name="Schmutz J."/>
            <person name="Brutnell T."/>
            <person name="Kellogg E."/>
        </authorList>
    </citation>
    <scope>NUCLEOTIDE SEQUENCE [LARGE SCALE GENOMIC DNA]</scope>
</reference>
<evidence type="ECO:0000256" key="2">
    <source>
        <dbReference type="ARBA" id="ARBA00022670"/>
    </source>
</evidence>
<dbReference type="PROSITE" id="PS00139">
    <property type="entry name" value="THIOL_PROTEASE_CYS"/>
    <property type="match status" value="1"/>
</dbReference>
<dbReference type="PRINTS" id="PR00705">
    <property type="entry name" value="PAPAIN"/>
</dbReference>
<evidence type="ECO:0000256" key="4">
    <source>
        <dbReference type="ARBA" id="ARBA00022801"/>
    </source>
</evidence>
<dbReference type="PROSITE" id="PS00640">
    <property type="entry name" value="THIOL_PROTEASE_ASN"/>
    <property type="match status" value="1"/>
</dbReference>
<accession>A0A4U6V3X3</accession>
<evidence type="ECO:0000256" key="3">
    <source>
        <dbReference type="ARBA" id="ARBA00022729"/>
    </source>
</evidence>
<evidence type="ECO:0000256" key="6">
    <source>
        <dbReference type="ARBA" id="ARBA00023157"/>
    </source>
</evidence>
<dbReference type="PANTHER" id="PTHR12411">
    <property type="entry name" value="CYSTEINE PROTEASE FAMILY C1-RELATED"/>
    <property type="match status" value="1"/>
</dbReference>
<dbReference type="SMART" id="SM00848">
    <property type="entry name" value="Inhibitor_I29"/>
    <property type="match status" value="1"/>
</dbReference>
<dbReference type="GO" id="GO:0008234">
    <property type="term" value="F:cysteine-type peptidase activity"/>
    <property type="evidence" value="ECO:0007669"/>
    <property type="project" value="UniProtKB-KW"/>
</dbReference>
<gene>
    <name evidence="10" type="ORF">SEVIR_4G265800v2</name>
</gene>
<dbReference type="InterPro" id="IPR000668">
    <property type="entry name" value="Peptidase_C1A_C"/>
</dbReference>
<name>A0A4U6V3X3_SETVI</name>
<keyword evidence="2" id="KW-0645">Protease</keyword>
<dbReference type="Gene3D" id="3.90.70.10">
    <property type="entry name" value="Cysteine proteinases"/>
    <property type="match status" value="1"/>
</dbReference>
<protein>
    <recommendedName>
        <fullName evidence="12">Peptidase C1A papain C-terminal domain-containing protein</fullName>
    </recommendedName>
</protein>
<dbReference type="Pfam" id="PF08246">
    <property type="entry name" value="Inhibitor_I29"/>
    <property type="match status" value="1"/>
</dbReference>
<evidence type="ECO:0000313" key="10">
    <source>
        <dbReference type="EMBL" id="TKW23022.1"/>
    </source>
</evidence>
<feature type="chain" id="PRO_5020247710" description="Peptidase C1A papain C-terminal domain-containing protein" evidence="7">
    <location>
        <begin position="30"/>
        <end position="383"/>
    </location>
</feature>
<evidence type="ECO:0000256" key="5">
    <source>
        <dbReference type="ARBA" id="ARBA00022807"/>
    </source>
</evidence>
<dbReference type="EMBL" id="CM016555">
    <property type="protein sequence ID" value="TKW23022.1"/>
    <property type="molecule type" value="Genomic_DNA"/>
</dbReference>
<dbReference type="InterPro" id="IPR000169">
    <property type="entry name" value="Pept_cys_AS"/>
</dbReference>
<organism evidence="10 11">
    <name type="scientific">Setaria viridis</name>
    <name type="common">Green bristlegrass</name>
    <name type="synonym">Setaria italica subsp. viridis</name>
    <dbReference type="NCBI Taxonomy" id="4556"/>
    <lineage>
        <taxon>Eukaryota</taxon>
        <taxon>Viridiplantae</taxon>
        <taxon>Streptophyta</taxon>
        <taxon>Embryophyta</taxon>
        <taxon>Tracheophyta</taxon>
        <taxon>Spermatophyta</taxon>
        <taxon>Magnoliopsida</taxon>
        <taxon>Liliopsida</taxon>
        <taxon>Poales</taxon>
        <taxon>Poaceae</taxon>
        <taxon>PACMAD clade</taxon>
        <taxon>Panicoideae</taxon>
        <taxon>Panicodae</taxon>
        <taxon>Paniceae</taxon>
        <taxon>Cenchrinae</taxon>
        <taxon>Setaria</taxon>
    </lineage>
</organism>
<dbReference type="InterPro" id="IPR013201">
    <property type="entry name" value="Prot_inhib_I29"/>
</dbReference>
<dbReference type="AlphaFoldDB" id="A0A4U6V3X3"/>
<dbReference type="Gramene" id="TKW23022">
    <property type="protein sequence ID" value="TKW23022"/>
    <property type="gene ID" value="SEVIR_4G265800v2"/>
</dbReference>
<feature type="domain" description="Cathepsin propeptide inhibitor" evidence="9">
    <location>
        <begin position="53"/>
        <end position="120"/>
    </location>
</feature>
<keyword evidence="4" id="KW-0378">Hydrolase</keyword>
<feature type="signal peptide" evidence="7">
    <location>
        <begin position="1"/>
        <end position="29"/>
    </location>
</feature>
<dbReference type="InterPro" id="IPR025660">
    <property type="entry name" value="Pept_his_AS"/>
</dbReference>
<dbReference type="GO" id="GO:0006508">
    <property type="term" value="P:proteolysis"/>
    <property type="evidence" value="ECO:0007669"/>
    <property type="project" value="UniProtKB-KW"/>
</dbReference>
<dbReference type="FunFam" id="3.90.70.10:FF:000068">
    <property type="entry name" value="Cysteine protease 1"/>
    <property type="match status" value="1"/>
</dbReference>
<dbReference type="SMR" id="A0A4U6V3X3"/>
<keyword evidence="3 7" id="KW-0732">Signal</keyword>
<evidence type="ECO:0000313" key="11">
    <source>
        <dbReference type="Proteomes" id="UP000298652"/>
    </source>
</evidence>
<dbReference type="InterPro" id="IPR038765">
    <property type="entry name" value="Papain-like_cys_pep_sf"/>
</dbReference>
<evidence type="ECO:0000259" key="8">
    <source>
        <dbReference type="SMART" id="SM00645"/>
    </source>
</evidence>
<evidence type="ECO:0000259" key="9">
    <source>
        <dbReference type="SMART" id="SM00848"/>
    </source>
</evidence>
<dbReference type="Proteomes" id="UP000298652">
    <property type="component" value="Chromosome 4"/>
</dbReference>
<keyword evidence="11" id="KW-1185">Reference proteome</keyword>
<dbReference type="OMA" id="DYPFIAT"/>
<dbReference type="InterPro" id="IPR039417">
    <property type="entry name" value="Peptidase_C1A_papain-like"/>
</dbReference>
<evidence type="ECO:0008006" key="12">
    <source>
        <dbReference type="Google" id="ProtNLM"/>
    </source>
</evidence>
<evidence type="ECO:0000256" key="1">
    <source>
        <dbReference type="ARBA" id="ARBA00008455"/>
    </source>
</evidence>
<sequence length="383" mass="41344">MSAPRSPVVPAAALLALTVALAFASAAAAARHHSYSTVPAQAERADDEVRRMYAAWKSEHGRRPRAGNCDMAGDEERRLRLEVFRDNLRFIDAHNAEADAGLHSFRLGLTPFADLTLEEFRGRVLGFSGAARRAGSTRYLRRHGDQLPDAVDWRQLGAVTDVKNQEQCGGCWAFSAVAAMEGINEIVTGNLVSLSEQELIDCDSQDNGCNGGYMQNAFEFVINNGGIDTEADYPYTGTDGTCDANKLNEKVVTIDDFVNVATNNETALQEAVASQPVSVAIDAGGRVFQHYQSGIFNGICGTKLDHGVTAVGYGSEDGKDFWIVKNSWSADWGEGGYIRMARNVPSPRGKCGIAMDASYPVKYSSDNNPTARAAMTVLEMVVA</sequence>
<proteinExistence type="inferred from homology"/>
<dbReference type="InterPro" id="IPR013128">
    <property type="entry name" value="Peptidase_C1A"/>
</dbReference>
<dbReference type="InterPro" id="IPR025661">
    <property type="entry name" value="Pept_asp_AS"/>
</dbReference>
<dbReference type="CDD" id="cd02248">
    <property type="entry name" value="Peptidase_C1A"/>
    <property type="match status" value="1"/>
</dbReference>
<comment type="similarity">
    <text evidence="1">Belongs to the peptidase C1 family.</text>
</comment>
<dbReference type="SMART" id="SM00645">
    <property type="entry name" value="Pept_C1"/>
    <property type="match status" value="1"/>
</dbReference>
<dbReference type="Pfam" id="PF00112">
    <property type="entry name" value="Peptidase_C1"/>
    <property type="match status" value="1"/>
</dbReference>
<keyword evidence="6" id="KW-1015">Disulfide bond</keyword>
<feature type="domain" description="Peptidase C1A papain C-terminal" evidence="8">
    <location>
        <begin position="147"/>
        <end position="361"/>
    </location>
</feature>
<dbReference type="PROSITE" id="PS00639">
    <property type="entry name" value="THIOL_PROTEASE_HIS"/>
    <property type="match status" value="1"/>
</dbReference>